<dbReference type="NCBIfam" id="TIGR00228">
    <property type="entry name" value="ruvC"/>
    <property type="match status" value="1"/>
</dbReference>
<dbReference type="InterPro" id="IPR012337">
    <property type="entry name" value="RNaseH-like_sf"/>
</dbReference>
<evidence type="ECO:0000256" key="8">
    <source>
        <dbReference type="ARBA" id="ARBA00022842"/>
    </source>
</evidence>
<keyword evidence="2" id="KW-0963">Cytoplasm</keyword>
<sequence length="154" mass="17162">MRILGIDPGLASLGYGVVDIFNNQKQMLGCGVIQTDKKRAEGDRLVEISRDIRTIVKLWRPELASIEQFFFYRSNNTVSILQARGVAILTLAYLKIPIVEFTPMQVKLTLVGSGNAKKYQVLETVMKELQLKSPPSPDDAADALAIALTGWFHR</sequence>
<evidence type="ECO:0000256" key="1">
    <source>
        <dbReference type="ARBA" id="ARBA00009518"/>
    </source>
</evidence>
<dbReference type="GO" id="GO:0008821">
    <property type="term" value="F:crossover junction DNA endonuclease activity"/>
    <property type="evidence" value="ECO:0007669"/>
    <property type="project" value="InterPro"/>
</dbReference>
<reference evidence="12" key="2">
    <citation type="journal article" date="2008" name="Curr. Biol.">
        <title>Chromatophore genome sequence of Paulinella sheds light on acquisition of photosynthesis by eukaryotes.</title>
        <authorList>
            <person name="Nowack E.C.M."/>
            <person name="Melkonian M."/>
            <person name="Gloeckner G."/>
        </authorList>
    </citation>
    <scope>NUCLEOTIDE SEQUENCE [LARGE SCALE GENOMIC DNA]</scope>
</reference>
<comment type="similarity">
    <text evidence="1">Belongs to the RuvC family.</text>
</comment>
<keyword evidence="9" id="KW-0238">DNA-binding</keyword>
<evidence type="ECO:0000256" key="5">
    <source>
        <dbReference type="ARBA" id="ARBA00022759"/>
    </source>
</evidence>
<evidence type="ECO:0000256" key="11">
    <source>
        <dbReference type="ARBA" id="ARBA00023204"/>
    </source>
</evidence>
<evidence type="ECO:0000256" key="3">
    <source>
        <dbReference type="ARBA" id="ARBA00022722"/>
    </source>
</evidence>
<reference evidence="12" key="1">
    <citation type="submission" date="2007-08" db="EMBL/GenBank/DDBJ databases">
        <authorList>
            <person name="Gloeckner G."/>
            <person name="Nowack E."/>
            <person name="Melkonian M."/>
        </authorList>
    </citation>
    <scope>NUCLEOTIDE SEQUENCE</scope>
</reference>
<keyword evidence="7" id="KW-0378">Hydrolase</keyword>
<accession>B1X5G2</accession>
<keyword evidence="5" id="KW-0255">Endonuclease</keyword>
<evidence type="ECO:0000256" key="4">
    <source>
        <dbReference type="ARBA" id="ARBA00022723"/>
    </source>
</evidence>
<keyword evidence="10" id="KW-0233">DNA recombination</keyword>
<dbReference type="PANTHER" id="PTHR30194:SF3">
    <property type="entry name" value="CROSSOVER JUNCTION ENDODEOXYRIBONUCLEASE RUVC"/>
    <property type="match status" value="1"/>
</dbReference>
<dbReference type="EMBL" id="CP000815">
    <property type="protein sequence ID" value="ACB43181.1"/>
    <property type="molecule type" value="Genomic_DNA"/>
</dbReference>
<evidence type="ECO:0000256" key="6">
    <source>
        <dbReference type="ARBA" id="ARBA00022763"/>
    </source>
</evidence>
<keyword evidence="4" id="KW-0479">Metal-binding</keyword>
<evidence type="ECO:0000256" key="2">
    <source>
        <dbReference type="ARBA" id="ARBA00022490"/>
    </source>
</evidence>
<dbReference type="GO" id="GO:0006281">
    <property type="term" value="P:DNA repair"/>
    <property type="evidence" value="ECO:0007669"/>
    <property type="project" value="UniProtKB-KW"/>
</dbReference>
<dbReference type="SUPFAM" id="SSF53098">
    <property type="entry name" value="Ribonuclease H-like"/>
    <property type="match status" value="1"/>
</dbReference>
<evidence type="ECO:0000256" key="7">
    <source>
        <dbReference type="ARBA" id="ARBA00022801"/>
    </source>
</evidence>
<keyword evidence="6" id="KW-0227">DNA damage</keyword>
<dbReference type="PROSITE" id="PS01321">
    <property type="entry name" value="RUVC"/>
    <property type="match status" value="1"/>
</dbReference>
<protein>
    <submittedName>
        <fullName evidence="12">Holliday junction resolvase RuvC</fullName>
    </submittedName>
</protein>
<dbReference type="InterPro" id="IPR020563">
    <property type="entry name" value="X-over_junc_endoDNase_Mg_BS"/>
</dbReference>
<keyword evidence="12" id="KW-0934">Plastid</keyword>
<dbReference type="GO" id="GO:0046872">
    <property type="term" value="F:metal ion binding"/>
    <property type="evidence" value="ECO:0007669"/>
    <property type="project" value="UniProtKB-KW"/>
</dbReference>
<dbReference type="HAMAP" id="MF_00034">
    <property type="entry name" value="RuvC"/>
    <property type="match status" value="1"/>
</dbReference>
<dbReference type="CDD" id="cd16962">
    <property type="entry name" value="RuvC"/>
    <property type="match status" value="1"/>
</dbReference>
<evidence type="ECO:0000256" key="10">
    <source>
        <dbReference type="ARBA" id="ARBA00023172"/>
    </source>
</evidence>
<keyword evidence="3" id="KW-0540">Nuclease</keyword>
<evidence type="ECO:0000313" key="12">
    <source>
        <dbReference type="EMBL" id="ACB43181.1"/>
    </source>
</evidence>
<keyword evidence="8" id="KW-0460">Magnesium</keyword>
<dbReference type="GO" id="GO:0006310">
    <property type="term" value="P:DNA recombination"/>
    <property type="evidence" value="ECO:0007669"/>
    <property type="project" value="UniProtKB-KW"/>
</dbReference>
<dbReference type="FunFam" id="3.30.420.10:FF:000002">
    <property type="entry name" value="Crossover junction endodeoxyribonuclease RuvC"/>
    <property type="match status" value="1"/>
</dbReference>
<gene>
    <name evidence="12" type="ordered locus">PCC_0766</name>
</gene>
<dbReference type="RefSeq" id="YP_002049391.1">
    <property type="nucleotide sequence ID" value="NC_011087.1"/>
</dbReference>
<dbReference type="Gene3D" id="3.30.420.10">
    <property type="entry name" value="Ribonuclease H-like superfamily/Ribonuclease H"/>
    <property type="match status" value="1"/>
</dbReference>
<dbReference type="InterPro" id="IPR036397">
    <property type="entry name" value="RNaseH_sf"/>
</dbReference>
<dbReference type="PRINTS" id="PR00696">
    <property type="entry name" value="RSOLVASERUVC"/>
</dbReference>
<evidence type="ECO:0000256" key="9">
    <source>
        <dbReference type="ARBA" id="ARBA00023125"/>
    </source>
</evidence>
<dbReference type="PANTHER" id="PTHR30194">
    <property type="entry name" value="CROSSOVER JUNCTION ENDODEOXYRIBONUCLEASE RUVC"/>
    <property type="match status" value="1"/>
</dbReference>
<proteinExistence type="inferred from homology"/>
<keyword evidence="11" id="KW-0234">DNA repair</keyword>
<geneLocation type="organellar chromatophore" evidence="12"/>
<dbReference type="InterPro" id="IPR002176">
    <property type="entry name" value="X-over_junc_endoDNase_RuvC"/>
</dbReference>
<dbReference type="NCBIfam" id="NF000711">
    <property type="entry name" value="PRK00039.2-1"/>
    <property type="match status" value="1"/>
</dbReference>
<dbReference type="GO" id="GO:0003677">
    <property type="term" value="F:DNA binding"/>
    <property type="evidence" value="ECO:0007669"/>
    <property type="project" value="UniProtKB-KW"/>
</dbReference>
<dbReference type="AlphaFoldDB" id="B1X5G2"/>
<dbReference type="GeneID" id="6481524"/>
<dbReference type="Pfam" id="PF02075">
    <property type="entry name" value="RuvC"/>
    <property type="match status" value="1"/>
</dbReference>
<organism evidence="12">
    <name type="scientific">Paulinella chromatophora</name>
    <dbReference type="NCBI Taxonomy" id="39717"/>
    <lineage>
        <taxon>Eukaryota</taxon>
        <taxon>Sar</taxon>
        <taxon>Rhizaria</taxon>
        <taxon>Cercozoa</taxon>
        <taxon>Imbricatea</taxon>
        <taxon>Silicofilosea</taxon>
        <taxon>Euglyphida</taxon>
        <taxon>Paulinellidae</taxon>
        <taxon>Paulinella</taxon>
    </lineage>
</organism>
<name>B1X5G2_PAUCH</name>